<dbReference type="AlphaFoldDB" id="A0A0E9THS8"/>
<dbReference type="EMBL" id="GBXM01055570">
    <property type="protein sequence ID" value="JAH53007.1"/>
    <property type="molecule type" value="Transcribed_RNA"/>
</dbReference>
<accession>A0A0E9THS8</accession>
<sequence>MYLLPVADLELGLQQVPGILNMRQAVSVYTVGSSF</sequence>
<reference evidence="1" key="2">
    <citation type="journal article" date="2015" name="Fish Shellfish Immunol.">
        <title>Early steps in the European eel (Anguilla anguilla)-Vibrio vulnificus interaction in the gills: Role of the RtxA13 toxin.</title>
        <authorList>
            <person name="Callol A."/>
            <person name="Pajuelo D."/>
            <person name="Ebbesson L."/>
            <person name="Teles M."/>
            <person name="MacKenzie S."/>
            <person name="Amaro C."/>
        </authorList>
    </citation>
    <scope>NUCLEOTIDE SEQUENCE</scope>
</reference>
<organism evidence="1">
    <name type="scientific">Anguilla anguilla</name>
    <name type="common">European freshwater eel</name>
    <name type="synonym">Muraena anguilla</name>
    <dbReference type="NCBI Taxonomy" id="7936"/>
    <lineage>
        <taxon>Eukaryota</taxon>
        <taxon>Metazoa</taxon>
        <taxon>Chordata</taxon>
        <taxon>Craniata</taxon>
        <taxon>Vertebrata</taxon>
        <taxon>Euteleostomi</taxon>
        <taxon>Actinopterygii</taxon>
        <taxon>Neopterygii</taxon>
        <taxon>Teleostei</taxon>
        <taxon>Anguilliformes</taxon>
        <taxon>Anguillidae</taxon>
        <taxon>Anguilla</taxon>
    </lineage>
</organism>
<proteinExistence type="predicted"/>
<reference evidence="1" key="1">
    <citation type="submission" date="2014-11" db="EMBL/GenBank/DDBJ databases">
        <authorList>
            <person name="Amaro Gonzalez C."/>
        </authorList>
    </citation>
    <scope>NUCLEOTIDE SEQUENCE</scope>
</reference>
<evidence type="ECO:0000313" key="1">
    <source>
        <dbReference type="EMBL" id="JAH53007.1"/>
    </source>
</evidence>
<protein>
    <submittedName>
        <fullName evidence="1">Uncharacterized protein</fullName>
    </submittedName>
</protein>
<name>A0A0E9THS8_ANGAN</name>